<feature type="compositionally biased region" description="Basic and acidic residues" evidence="1">
    <location>
        <begin position="25"/>
        <end position="35"/>
    </location>
</feature>
<protein>
    <submittedName>
        <fullName evidence="2">Uncharacterized protein</fullName>
    </submittedName>
</protein>
<dbReference type="AlphaFoldDB" id="A0A9P3GSQ8"/>
<dbReference type="Proteomes" id="UP000703269">
    <property type="component" value="Unassembled WGS sequence"/>
</dbReference>
<proteinExistence type="predicted"/>
<dbReference type="EMBL" id="BPQB01000118">
    <property type="protein sequence ID" value="GJE99734.1"/>
    <property type="molecule type" value="Genomic_DNA"/>
</dbReference>
<evidence type="ECO:0000256" key="1">
    <source>
        <dbReference type="SAM" id="MobiDB-lite"/>
    </source>
</evidence>
<keyword evidence="3" id="KW-1185">Reference proteome</keyword>
<organism evidence="2 3">
    <name type="scientific">Phanerochaete sordida</name>
    <dbReference type="NCBI Taxonomy" id="48140"/>
    <lineage>
        <taxon>Eukaryota</taxon>
        <taxon>Fungi</taxon>
        <taxon>Dikarya</taxon>
        <taxon>Basidiomycota</taxon>
        <taxon>Agaricomycotina</taxon>
        <taxon>Agaricomycetes</taxon>
        <taxon>Polyporales</taxon>
        <taxon>Phanerochaetaceae</taxon>
        <taxon>Phanerochaete</taxon>
    </lineage>
</organism>
<reference evidence="2 3" key="1">
    <citation type="submission" date="2021-08" db="EMBL/GenBank/DDBJ databases">
        <title>Draft Genome Sequence of Phanerochaete sordida strain YK-624.</title>
        <authorList>
            <person name="Mori T."/>
            <person name="Dohra H."/>
            <person name="Suzuki T."/>
            <person name="Kawagishi H."/>
            <person name="Hirai H."/>
        </authorList>
    </citation>
    <scope>NUCLEOTIDE SEQUENCE [LARGE SCALE GENOMIC DNA]</scope>
    <source>
        <strain evidence="2 3">YK-624</strain>
    </source>
</reference>
<feature type="region of interest" description="Disordered" evidence="1">
    <location>
        <begin position="1"/>
        <end position="58"/>
    </location>
</feature>
<name>A0A9P3GSQ8_9APHY</name>
<comment type="caution">
    <text evidence="2">The sequence shown here is derived from an EMBL/GenBank/DDBJ whole genome shotgun (WGS) entry which is preliminary data.</text>
</comment>
<evidence type="ECO:0000313" key="2">
    <source>
        <dbReference type="EMBL" id="GJE99734.1"/>
    </source>
</evidence>
<evidence type="ECO:0000313" key="3">
    <source>
        <dbReference type="Proteomes" id="UP000703269"/>
    </source>
</evidence>
<feature type="compositionally biased region" description="Basic and acidic residues" evidence="1">
    <location>
        <begin position="1"/>
        <end position="17"/>
    </location>
</feature>
<sequence>MSGKDDLDMLEPGHSRADTAGLDAPRNDSGEKTVGEDISASAAARDDDEVQNGDFEVPPTSGRWLFIDRSSTVTVVNDLPTVSLVLDSHGTEFGSYLDAPSQIIPPQGYTSVRVRDGTGPFGSKGWICYTIGDKGSTVRIDFECPMAQDNQVTASPVSHATVHSFSPNGALHVEVHIH</sequence>
<dbReference type="Gene3D" id="2.60.270.50">
    <property type="match status" value="1"/>
</dbReference>
<gene>
    <name evidence="2" type="ORF">PsYK624_160050</name>
</gene>
<accession>A0A9P3GSQ8</accession>
<dbReference type="OrthoDB" id="10530667at2759"/>